<comment type="caution">
    <text evidence="1">The sequence shown here is derived from an EMBL/GenBank/DDBJ whole genome shotgun (WGS) entry which is preliminary data.</text>
</comment>
<organism evidence="1 2">
    <name type="scientific">Crateriforma conspicua</name>
    <dbReference type="NCBI Taxonomy" id="2527996"/>
    <lineage>
        <taxon>Bacteria</taxon>
        <taxon>Pseudomonadati</taxon>
        <taxon>Planctomycetota</taxon>
        <taxon>Planctomycetia</taxon>
        <taxon>Planctomycetales</taxon>
        <taxon>Planctomycetaceae</taxon>
        <taxon>Crateriforma</taxon>
    </lineage>
</organism>
<dbReference type="RefSeq" id="WP_146413744.1">
    <property type="nucleotide sequence ID" value="NZ_SJPZ01000001.1"/>
</dbReference>
<proteinExistence type="predicted"/>
<sequence>MAVYGFKRRRDAVEIKRRVLDKAPYTAGGQLPPHLRLDRYFYVAPSAIAAATIDEVDFTDSIYRSVECPAYQFVDNGDGTFSPVEVRNRNGDHVAHAICNPSPTEIIPAGAKFGAIIYPGGIRFASLYPC</sequence>
<dbReference type="EMBL" id="SJPZ01000001">
    <property type="protein sequence ID" value="TWU67313.1"/>
    <property type="molecule type" value="Genomic_DNA"/>
</dbReference>
<protein>
    <submittedName>
        <fullName evidence="1">Uncharacterized protein</fullName>
    </submittedName>
</protein>
<evidence type="ECO:0000313" key="2">
    <source>
        <dbReference type="Proteomes" id="UP000316476"/>
    </source>
</evidence>
<accession>A0A5C6G288</accession>
<dbReference type="AlphaFoldDB" id="A0A5C6G288"/>
<reference evidence="1 2" key="1">
    <citation type="submission" date="2019-02" db="EMBL/GenBank/DDBJ databases">
        <title>Deep-cultivation of Planctomycetes and their phenomic and genomic characterization uncovers novel biology.</title>
        <authorList>
            <person name="Wiegand S."/>
            <person name="Jogler M."/>
            <person name="Boedeker C."/>
            <person name="Pinto D."/>
            <person name="Vollmers J."/>
            <person name="Rivas-Marin E."/>
            <person name="Kohn T."/>
            <person name="Peeters S.H."/>
            <person name="Heuer A."/>
            <person name="Rast P."/>
            <person name="Oberbeckmann S."/>
            <person name="Bunk B."/>
            <person name="Jeske O."/>
            <person name="Meyerdierks A."/>
            <person name="Storesund J.E."/>
            <person name="Kallscheuer N."/>
            <person name="Luecker S."/>
            <person name="Lage O.M."/>
            <person name="Pohl T."/>
            <person name="Merkel B.J."/>
            <person name="Hornburger P."/>
            <person name="Mueller R.-W."/>
            <person name="Bruemmer F."/>
            <person name="Labrenz M."/>
            <person name="Spormann A.M."/>
            <person name="Op Den Camp H."/>
            <person name="Overmann J."/>
            <person name="Amann R."/>
            <person name="Jetten M.S.M."/>
            <person name="Mascher T."/>
            <person name="Medema M.H."/>
            <person name="Devos D.P."/>
            <person name="Kaster A.-K."/>
            <person name="Ovreas L."/>
            <person name="Rohde M."/>
            <person name="Galperin M.Y."/>
            <person name="Jogler C."/>
        </authorList>
    </citation>
    <scope>NUCLEOTIDE SEQUENCE [LARGE SCALE GENOMIC DNA]</scope>
    <source>
        <strain evidence="1 2">V7</strain>
    </source>
</reference>
<name>A0A5C6G288_9PLAN</name>
<evidence type="ECO:0000313" key="1">
    <source>
        <dbReference type="EMBL" id="TWU67313.1"/>
    </source>
</evidence>
<gene>
    <name evidence="1" type="ORF">V7x_28870</name>
</gene>
<dbReference type="Proteomes" id="UP000316476">
    <property type="component" value="Unassembled WGS sequence"/>
</dbReference>